<dbReference type="Proteomes" id="UP000321222">
    <property type="component" value="Chromosome"/>
</dbReference>
<evidence type="ECO:0008006" key="4">
    <source>
        <dbReference type="Google" id="ProtNLM"/>
    </source>
</evidence>
<evidence type="ECO:0000256" key="1">
    <source>
        <dbReference type="SAM" id="Phobius"/>
    </source>
</evidence>
<protein>
    <recommendedName>
        <fullName evidence="4">Site-2 protease family protein</fullName>
    </recommendedName>
</protein>
<feature type="transmembrane region" description="Helical" evidence="1">
    <location>
        <begin position="9"/>
        <end position="28"/>
    </location>
</feature>
<sequence length="235" mass="26881">MTFTLHFRLFVYLVLGFIAATVVGTLTHELGHIAVAKMLGYKTELHYAYMVHYDSPHELEFYDFYDQNSKVITGNKDPEIIKKFKELRERDKKENLLVVLGGPLQTMLTGTIGFLLLWFNRKKIGNKLTLVQWVLVFLTFFLSRQVYNFLSGILFLIIKGKWGHGDDETRISQLFDLPVWFVGLATALIAAVFLAITVFKLIPKQQRLTFITAGIIGSGFGVLIWLKYFGPVILP</sequence>
<feature type="transmembrane region" description="Helical" evidence="1">
    <location>
        <begin position="130"/>
        <end position="158"/>
    </location>
</feature>
<feature type="transmembrane region" description="Helical" evidence="1">
    <location>
        <begin position="178"/>
        <end position="201"/>
    </location>
</feature>
<reference evidence="2 3" key="1">
    <citation type="submission" date="2019-08" db="EMBL/GenBank/DDBJ databases">
        <title>Flavobacterium alkalisoli sp. nov., isolated from rhizosphere soil of Suaeda salsa.</title>
        <authorList>
            <person name="Sun J.-Q."/>
            <person name="Xu L."/>
        </authorList>
    </citation>
    <scope>NUCLEOTIDE SEQUENCE [LARGE SCALE GENOMIC DNA]</scope>
    <source>
        <strain evidence="2 3">XS-5</strain>
    </source>
</reference>
<keyword evidence="3" id="KW-1185">Reference proteome</keyword>
<dbReference type="OrthoDB" id="1252259at2"/>
<name>A0A5B9FWD0_9FLAO</name>
<dbReference type="AlphaFoldDB" id="A0A5B9FWD0"/>
<organism evidence="2 3">
    <name type="scientific">Flavobacterium alkalisoli</name>
    <dbReference type="NCBI Taxonomy" id="2602769"/>
    <lineage>
        <taxon>Bacteria</taxon>
        <taxon>Pseudomonadati</taxon>
        <taxon>Bacteroidota</taxon>
        <taxon>Flavobacteriia</taxon>
        <taxon>Flavobacteriales</taxon>
        <taxon>Flavobacteriaceae</taxon>
        <taxon>Flavobacterium</taxon>
    </lineage>
</organism>
<evidence type="ECO:0000313" key="2">
    <source>
        <dbReference type="EMBL" id="QEE51245.1"/>
    </source>
</evidence>
<dbReference type="EMBL" id="CP042831">
    <property type="protein sequence ID" value="QEE51245.1"/>
    <property type="molecule type" value="Genomic_DNA"/>
</dbReference>
<evidence type="ECO:0000313" key="3">
    <source>
        <dbReference type="Proteomes" id="UP000321222"/>
    </source>
</evidence>
<keyword evidence="1" id="KW-0812">Transmembrane</keyword>
<feature type="transmembrane region" description="Helical" evidence="1">
    <location>
        <begin position="208"/>
        <end position="226"/>
    </location>
</feature>
<dbReference type="KEGG" id="fak:FUA48_17250"/>
<feature type="transmembrane region" description="Helical" evidence="1">
    <location>
        <begin position="96"/>
        <end position="118"/>
    </location>
</feature>
<gene>
    <name evidence="2" type="ORF">FUA48_17250</name>
</gene>
<proteinExistence type="predicted"/>
<keyword evidence="1" id="KW-1133">Transmembrane helix</keyword>
<keyword evidence="1" id="KW-0472">Membrane</keyword>
<accession>A0A5B9FWD0</accession>
<dbReference type="RefSeq" id="WP_147584746.1">
    <property type="nucleotide sequence ID" value="NZ_CP042831.1"/>
</dbReference>